<dbReference type="OrthoDB" id="81469at2157"/>
<dbReference type="InterPro" id="IPR005144">
    <property type="entry name" value="ATP-cone_dom"/>
</dbReference>
<dbReference type="AlphaFoldDB" id="A0A2A2H5D6"/>
<gene>
    <name evidence="5" type="ORF">ASJ80_06940</name>
</gene>
<keyword evidence="6" id="KW-1185">Reference proteome</keyword>
<evidence type="ECO:0000256" key="2">
    <source>
        <dbReference type="ARBA" id="ARBA00022840"/>
    </source>
</evidence>
<dbReference type="PROSITE" id="PS51161">
    <property type="entry name" value="ATP_CONE"/>
    <property type="match status" value="1"/>
</dbReference>
<proteinExistence type="predicted"/>
<dbReference type="EMBL" id="LMVM01000023">
    <property type="protein sequence ID" value="PAV04555.1"/>
    <property type="molecule type" value="Genomic_DNA"/>
</dbReference>
<keyword evidence="1 3" id="KW-0547">Nucleotide-binding</keyword>
<comment type="caution">
    <text evidence="5">The sequence shown here is derived from an EMBL/GenBank/DDBJ whole genome shotgun (WGS) entry which is preliminary data.</text>
</comment>
<feature type="domain" description="ATP-cone" evidence="4">
    <location>
        <begin position="2"/>
        <end position="95"/>
    </location>
</feature>
<evidence type="ECO:0000256" key="3">
    <source>
        <dbReference type="PROSITE-ProRule" id="PRU00492"/>
    </source>
</evidence>
<organism evidence="5 6">
    <name type="scientific">Methanobacterium bryantii</name>
    <dbReference type="NCBI Taxonomy" id="2161"/>
    <lineage>
        <taxon>Archaea</taxon>
        <taxon>Methanobacteriati</taxon>
        <taxon>Methanobacteriota</taxon>
        <taxon>Methanomada group</taxon>
        <taxon>Methanobacteria</taxon>
        <taxon>Methanobacteriales</taxon>
        <taxon>Methanobacteriaceae</taxon>
        <taxon>Methanobacterium</taxon>
    </lineage>
</organism>
<name>A0A2A2H5D6_METBR</name>
<keyword evidence="2 3" id="KW-0067">ATP-binding</keyword>
<dbReference type="Pfam" id="PF03477">
    <property type="entry name" value="ATP-cone"/>
    <property type="match status" value="1"/>
</dbReference>
<dbReference type="GO" id="GO:0005524">
    <property type="term" value="F:ATP binding"/>
    <property type="evidence" value="ECO:0007669"/>
    <property type="project" value="UniProtKB-UniRule"/>
</dbReference>
<evidence type="ECO:0000313" key="5">
    <source>
        <dbReference type="EMBL" id="PAV04555.1"/>
    </source>
</evidence>
<reference evidence="5 6" key="1">
    <citation type="journal article" date="2017" name="BMC Genomics">
        <title>Genomic analysis of methanogenic archaea reveals a shift towards energy conservation.</title>
        <authorList>
            <person name="Gilmore S.P."/>
            <person name="Henske J.K."/>
            <person name="Sexton J.A."/>
            <person name="Solomon K.V."/>
            <person name="Seppala S."/>
            <person name="Yoo J.I."/>
            <person name="Huyett L.M."/>
            <person name="Pressman A."/>
            <person name="Cogan J.Z."/>
            <person name="Kivenson V."/>
            <person name="Peng X."/>
            <person name="Tan Y."/>
            <person name="Valentine D.L."/>
            <person name="O'Malley M.A."/>
        </authorList>
    </citation>
    <scope>NUCLEOTIDE SEQUENCE [LARGE SCALE GENOMIC DNA]</scope>
    <source>
        <strain evidence="5 6">M.o.H.</strain>
    </source>
</reference>
<protein>
    <recommendedName>
        <fullName evidence="4">ATP-cone domain-containing protein</fullName>
    </recommendedName>
</protein>
<evidence type="ECO:0000259" key="4">
    <source>
        <dbReference type="PROSITE" id="PS51161"/>
    </source>
</evidence>
<dbReference type="RefSeq" id="WP_069585675.1">
    <property type="nucleotide sequence ID" value="NZ_LMVM01000023.1"/>
</dbReference>
<evidence type="ECO:0000313" key="6">
    <source>
        <dbReference type="Proteomes" id="UP000217784"/>
    </source>
</evidence>
<dbReference type="Proteomes" id="UP000217784">
    <property type="component" value="Unassembled WGS sequence"/>
</dbReference>
<evidence type="ECO:0000256" key="1">
    <source>
        <dbReference type="ARBA" id="ARBA00022741"/>
    </source>
</evidence>
<accession>A0A2A2H5D6</accession>
<sequence length="106" mass="12301">MTDVIKRNGKKEQFSEQKVKHSIESAIKDAGLNPQQKSGLIDNTVNDVKQQVMNKDEVRTNEIRDIVIDDLDQDEEQAGETTVGQAWRNYEEEHGIIYEESSRRRR</sequence>